<dbReference type="EMBL" id="CP003156">
    <property type="protein sequence ID" value="AEV34448.1"/>
    <property type="molecule type" value="Genomic_DNA"/>
</dbReference>
<keyword evidence="4 9" id="KW-0808">Transferase</keyword>
<evidence type="ECO:0000256" key="5">
    <source>
        <dbReference type="ARBA" id="ARBA00022741"/>
    </source>
</evidence>
<keyword evidence="12" id="KW-1185">Reference proteome</keyword>
<sequence length="259" mass="28153">MSDKLRIIKVGGNVIDDPAALSEVLHSFSKMEGHKILVHGGGKKASIFSRKLGIEPQMINGRRITSAEDIDIVTMIYAGLINKNIVAQLQAFTCNAAGFTGADGNSILSIKRPVEPIDFGFVGDVKTVNHPVISQWLQDGICPVFCAITHDGNGQLLNTNADTIASELAIALVKEYETELIYCFEKQGVLADLADDNSVIENIDSIKYEALKNANSIHDGMLPKMENCFHALKNKVSKVCIGNINFLKDETSVHSTLIL</sequence>
<dbReference type="GO" id="GO:0042450">
    <property type="term" value="P:L-arginine biosynthetic process via ornithine"/>
    <property type="evidence" value="ECO:0007669"/>
    <property type="project" value="UniProtKB-UniRule"/>
</dbReference>
<name>G8R6I5_OWEHD</name>
<comment type="similarity">
    <text evidence="9">Belongs to the acetylglutamate kinase family. ArgB subfamily.</text>
</comment>
<dbReference type="AlphaFoldDB" id="G8R6I5"/>
<gene>
    <name evidence="9" type="primary">argB</name>
    <name evidence="11" type="ordered locus">Oweho_3499</name>
</gene>
<dbReference type="HOGENOM" id="CLU_053680_1_0_10"/>
<comment type="function">
    <text evidence="9">Catalyzes the ATP-dependent phosphorylation of N-acetyl-L-glutamate.</text>
</comment>
<dbReference type="InterPro" id="IPR001048">
    <property type="entry name" value="Asp/Glu/Uridylate_kinase"/>
</dbReference>
<reference evidence="11 12" key="1">
    <citation type="journal article" date="2012" name="Stand. Genomic Sci.">
        <title>Genome sequence of the orange-pigmented seawater bacterium Owenweeksia hongkongensis type strain (UST20020801(T)).</title>
        <authorList>
            <person name="Riedel T."/>
            <person name="Held B."/>
            <person name="Nolan M."/>
            <person name="Lucas S."/>
            <person name="Lapidus A."/>
            <person name="Tice H."/>
            <person name="Del Rio T.G."/>
            <person name="Cheng J.F."/>
            <person name="Han C."/>
            <person name="Tapia R."/>
            <person name="Goodwin L.A."/>
            <person name="Pitluck S."/>
            <person name="Liolios K."/>
            <person name="Mavromatis K."/>
            <person name="Pagani I."/>
            <person name="Ivanova N."/>
            <person name="Mikhailova N."/>
            <person name="Pati A."/>
            <person name="Chen A."/>
            <person name="Palaniappan K."/>
            <person name="Rohde M."/>
            <person name="Tindall B.J."/>
            <person name="Detter J.C."/>
            <person name="Goker M."/>
            <person name="Woyke T."/>
            <person name="Bristow J."/>
            <person name="Eisen J.A."/>
            <person name="Markowitz V."/>
            <person name="Hugenholtz P."/>
            <person name="Klenk H.P."/>
            <person name="Kyrpides N.C."/>
        </authorList>
    </citation>
    <scope>NUCLEOTIDE SEQUENCE</scope>
    <source>
        <strain evidence="12">DSM 17368 / JCM 12287 / NRRL B-23963</strain>
    </source>
</reference>
<dbReference type="CDD" id="cd04238">
    <property type="entry name" value="AAK_NAGK-like"/>
    <property type="match status" value="1"/>
</dbReference>
<dbReference type="KEGG" id="oho:Oweho_3499"/>
<evidence type="ECO:0000259" key="10">
    <source>
        <dbReference type="Pfam" id="PF00696"/>
    </source>
</evidence>
<keyword evidence="6 9" id="KW-0418">Kinase</keyword>
<accession>G8R6I5</accession>
<feature type="binding site" evidence="9">
    <location>
        <position position="63"/>
    </location>
    <ligand>
        <name>substrate</name>
    </ligand>
</feature>
<keyword evidence="2 9" id="KW-0055">Arginine biosynthesis</keyword>
<dbReference type="STRING" id="926562.Oweho_3499"/>
<dbReference type="GO" id="GO:0005737">
    <property type="term" value="C:cytoplasm"/>
    <property type="evidence" value="ECO:0007669"/>
    <property type="project" value="UniProtKB-SubCell"/>
</dbReference>
<feature type="site" description="Transition state stabilizer" evidence="9">
    <location>
        <position position="9"/>
    </location>
</feature>
<keyword evidence="7 9" id="KW-0067">ATP-binding</keyword>
<dbReference type="NCBIfam" id="TIGR00761">
    <property type="entry name" value="argB"/>
    <property type="match status" value="1"/>
</dbReference>
<dbReference type="InterPro" id="IPR004662">
    <property type="entry name" value="AcgluKinase_fam"/>
</dbReference>
<dbReference type="RefSeq" id="WP_014203795.1">
    <property type="nucleotide sequence ID" value="NC_016599.1"/>
</dbReference>
<evidence type="ECO:0000256" key="8">
    <source>
        <dbReference type="ARBA" id="ARBA00048141"/>
    </source>
</evidence>
<dbReference type="EC" id="2.7.2.8" evidence="9"/>
<proteinExistence type="inferred from homology"/>
<feature type="site" description="Transition state stabilizer" evidence="9">
    <location>
        <position position="224"/>
    </location>
</feature>
<dbReference type="GO" id="GO:0005524">
    <property type="term" value="F:ATP binding"/>
    <property type="evidence" value="ECO:0007669"/>
    <property type="project" value="UniProtKB-UniRule"/>
</dbReference>
<dbReference type="GO" id="GO:0003991">
    <property type="term" value="F:acetylglutamate kinase activity"/>
    <property type="evidence" value="ECO:0007669"/>
    <property type="project" value="UniProtKB-UniRule"/>
</dbReference>
<dbReference type="OrthoDB" id="9803155at2"/>
<dbReference type="eggNOG" id="COG0548">
    <property type="taxonomic scope" value="Bacteria"/>
</dbReference>
<organism evidence="11 12">
    <name type="scientific">Owenweeksia hongkongensis (strain DSM 17368 / CIP 108786 / JCM 12287 / NRRL B-23963 / UST20020801)</name>
    <dbReference type="NCBI Taxonomy" id="926562"/>
    <lineage>
        <taxon>Bacteria</taxon>
        <taxon>Pseudomonadati</taxon>
        <taxon>Bacteroidota</taxon>
        <taxon>Flavobacteriia</taxon>
        <taxon>Flavobacteriales</taxon>
        <taxon>Owenweeksiaceae</taxon>
        <taxon>Owenweeksia</taxon>
    </lineage>
</organism>
<dbReference type="InterPro" id="IPR036393">
    <property type="entry name" value="AceGlu_kinase-like_sf"/>
</dbReference>
<dbReference type="HAMAP" id="MF_00082">
    <property type="entry name" value="ArgB"/>
    <property type="match status" value="1"/>
</dbReference>
<dbReference type="PANTHER" id="PTHR23342">
    <property type="entry name" value="N-ACETYLGLUTAMATE SYNTHASE"/>
    <property type="match status" value="1"/>
</dbReference>
<feature type="binding site" evidence="9">
    <location>
        <position position="158"/>
    </location>
    <ligand>
        <name>substrate</name>
    </ligand>
</feature>
<evidence type="ECO:0000256" key="9">
    <source>
        <dbReference type="HAMAP-Rule" id="MF_00082"/>
    </source>
</evidence>
<dbReference type="UniPathway" id="UPA00068">
    <property type="reaction ID" value="UER00107"/>
</dbReference>
<dbReference type="PATRIC" id="fig|926562.3.peg.3520"/>
<keyword evidence="3 9" id="KW-0028">Amino-acid biosynthesis</keyword>
<dbReference type="Gene3D" id="3.40.1160.10">
    <property type="entry name" value="Acetylglutamate kinase-like"/>
    <property type="match status" value="1"/>
</dbReference>
<feature type="binding site" evidence="9">
    <location>
        <begin position="41"/>
        <end position="42"/>
    </location>
    <ligand>
        <name>substrate</name>
    </ligand>
</feature>
<dbReference type="PIRSF" id="PIRSF000728">
    <property type="entry name" value="NAGK"/>
    <property type="match status" value="1"/>
</dbReference>
<evidence type="ECO:0000256" key="2">
    <source>
        <dbReference type="ARBA" id="ARBA00022571"/>
    </source>
</evidence>
<evidence type="ECO:0000256" key="7">
    <source>
        <dbReference type="ARBA" id="ARBA00022840"/>
    </source>
</evidence>
<evidence type="ECO:0000313" key="12">
    <source>
        <dbReference type="Proteomes" id="UP000005631"/>
    </source>
</evidence>
<dbReference type="Proteomes" id="UP000005631">
    <property type="component" value="Chromosome"/>
</dbReference>
<dbReference type="SUPFAM" id="SSF53633">
    <property type="entry name" value="Carbamate kinase-like"/>
    <property type="match status" value="1"/>
</dbReference>
<evidence type="ECO:0000256" key="4">
    <source>
        <dbReference type="ARBA" id="ARBA00022679"/>
    </source>
</evidence>
<dbReference type="Pfam" id="PF00696">
    <property type="entry name" value="AA_kinase"/>
    <property type="match status" value="1"/>
</dbReference>
<dbReference type="PANTHER" id="PTHR23342:SF0">
    <property type="entry name" value="N-ACETYLGLUTAMATE SYNTHASE, MITOCHONDRIAL"/>
    <property type="match status" value="1"/>
</dbReference>
<evidence type="ECO:0000256" key="6">
    <source>
        <dbReference type="ARBA" id="ARBA00022777"/>
    </source>
</evidence>
<keyword evidence="9" id="KW-0963">Cytoplasm</keyword>
<comment type="subcellular location">
    <subcellularLocation>
        <location evidence="9">Cytoplasm</location>
    </subcellularLocation>
</comment>
<comment type="catalytic activity">
    <reaction evidence="8 9">
        <text>N-acetyl-L-glutamate + ATP = N-acetyl-L-glutamyl 5-phosphate + ADP</text>
        <dbReference type="Rhea" id="RHEA:14629"/>
        <dbReference type="ChEBI" id="CHEBI:30616"/>
        <dbReference type="ChEBI" id="CHEBI:44337"/>
        <dbReference type="ChEBI" id="CHEBI:57936"/>
        <dbReference type="ChEBI" id="CHEBI:456216"/>
        <dbReference type="EC" id="2.7.2.8"/>
    </reaction>
</comment>
<keyword evidence="5 9" id="KW-0547">Nucleotide-binding</keyword>
<feature type="domain" description="Aspartate/glutamate/uridylate kinase" evidence="10">
    <location>
        <begin position="4"/>
        <end position="243"/>
    </location>
</feature>
<dbReference type="InterPro" id="IPR037528">
    <property type="entry name" value="ArgB"/>
</dbReference>
<evidence type="ECO:0000256" key="3">
    <source>
        <dbReference type="ARBA" id="ARBA00022605"/>
    </source>
</evidence>
<evidence type="ECO:0000313" key="11">
    <source>
        <dbReference type="EMBL" id="AEV34448.1"/>
    </source>
</evidence>
<protein>
    <recommendedName>
        <fullName evidence="9">Acetylglutamate kinase</fullName>
        <ecNumber evidence="9">2.7.2.8</ecNumber>
    </recommendedName>
    <alternativeName>
        <fullName evidence="9">N-acetyl-L-glutamate 5-phosphotransferase</fullName>
    </alternativeName>
    <alternativeName>
        <fullName evidence="9">NAG kinase</fullName>
        <shortName evidence="9">NAGK</shortName>
    </alternativeName>
</protein>
<evidence type="ECO:0000256" key="1">
    <source>
        <dbReference type="ARBA" id="ARBA00004828"/>
    </source>
</evidence>
<comment type="pathway">
    <text evidence="1 9">Amino-acid biosynthesis; L-arginine biosynthesis; N(2)-acetyl-L-ornithine from L-glutamate: step 2/4.</text>
</comment>